<protein>
    <submittedName>
        <fullName evidence="1">Uncharacterized protein</fullName>
    </submittedName>
</protein>
<evidence type="ECO:0000313" key="1">
    <source>
        <dbReference type="EMBL" id="KJH45054.1"/>
    </source>
</evidence>
<reference evidence="2" key="2">
    <citation type="journal article" date="2016" name="Sci. Rep.">
        <title>Dictyocaulus viviparus genome, variome and transcriptome elucidate lungworm biology and support future intervention.</title>
        <authorList>
            <person name="McNulty S.N."/>
            <person name="Strube C."/>
            <person name="Rosa B.A."/>
            <person name="Martin J.C."/>
            <person name="Tyagi R."/>
            <person name="Choi Y.J."/>
            <person name="Wang Q."/>
            <person name="Hallsworth Pepin K."/>
            <person name="Zhang X."/>
            <person name="Ozersky P."/>
            <person name="Wilson R.K."/>
            <person name="Sternberg P.W."/>
            <person name="Gasser R.B."/>
            <person name="Mitreva M."/>
        </authorList>
    </citation>
    <scope>NUCLEOTIDE SEQUENCE [LARGE SCALE GENOMIC DNA]</scope>
    <source>
        <strain evidence="2">HannoverDv2000</strain>
    </source>
</reference>
<sequence>MIDYSLYLCILSAIIYINDIQILSECIIYNDDLIHYRLQLFKEVLEVKVYSATFEQFLELYVRNCSRSINDTY</sequence>
<accession>A0A0D8XMM3</accession>
<reference evidence="1 2" key="1">
    <citation type="submission" date="2013-11" db="EMBL/GenBank/DDBJ databases">
        <title>Draft genome of the bovine lungworm Dictyocaulus viviparus.</title>
        <authorList>
            <person name="Mitreva M."/>
        </authorList>
    </citation>
    <scope>NUCLEOTIDE SEQUENCE [LARGE SCALE GENOMIC DNA]</scope>
    <source>
        <strain evidence="1 2">HannoverDv2000</strain>
    </source>
</reference>
<keyword evidence="2" id="KW-1185">Reference proteome</keyword>
<dbReference type="AlphaFoldDB" id="A0A0D8XMM3"/>
<dbReference type="Proteomes" id="UP000053766">
    <property type="component" value="Unassembled WGS sequence"/>
</dbReference>
<dbReference type="EMBL" id="KN716430">
    <property type="protein sequence ID" value="KJH45054.1"/>
    <property type="molecule type" value="Genomic_DNA"/>
</dbReference>
<name>A0A0D8XMM3_DICVI</name>
<proteinExistence type="predicted"/>
<gene>
    <name evidence="1" type="ORF">DICVIV_08904</name>
</gene>
<organism evidence="1 2">
    <name type="scientific">Dictyocaulus viviparus</name>
    <name type="common">Bovine lungworm</name>
    <dbReference type="NCBI Taxonomy" id="29172"/>
    <lineage>
        <taxon>Eukaryota</taxon>
        <taxon>Metazoa</taxon>
        <taxon>Ecdysozoa</taxon>
        <taxon>Nematoda</taxon>
        <taxon>Chromadorea</taxon>
        <taxon>Rhabditida</taxon>
        <taxon>Rhabditina</taxon>
        <taxon>Rhabditomorpha</taxon>
        <taxon>Strongyloidea</taxon>
        <taxon>Metastrongylidae</taxon>
        <taxon>Dictyocaulus</taxon>
    </lineage>
</organism>
<evidence type="ECO:0000313" key="2">
    <source>
        <dbReference type="Proteomes" id="UP000053766"/>
    </source>
</evidence>